<dbReference type="EMBL" id="CP102381">
    <property type="protein sequence ID" value="WEJ62006.1"/>
    <property type="molecule type" value="Genomic_DNA"/>
</dbReference>
<evidence type="ECO:0000313" key="2">
    <source>
        <dbReference type="EMBL" id="WEJ62006.1"/>
    </source>
</evidence>
<dbReference type="RefSeq" id="WP_275594263.1">
    <property type="nucleotide sequence ID" value="NZ_CP102381.1"/>
</dbReference>
<reference evidence="2 3" key="1">
    <citation type="submission" date="2022-06" db="EMBL/GenBank/DDBJ databases">
        <title>Thiomicrohabdus sp. nov, an obligately chemolithoautotrophic, sulfur-oxidizing bacterium isolated from beach of Guanyin Mountain. Amoy.</title>
        <authorList>
            <person name="Zhu H."/>
        </authorList>
    </citation>
    <scope>NUCLEOTIDE SEQUENCE [LARGE SCALE GENOMIC DNA]</scope>
    <source>
        <strain evidence="2 3">XGS-01</strain>
    </source>
</reference>
<feature type="domain" description="UPF0033" evidence="1">
    <location>
        <begin position="1"/>
        <end position="69"/>
    </location>
</feature>
<evidence type="ECO:0000313" key="3">
    <source>
        <dbReference type="Proteomes" id="UP001222275"/>
    </source>
</evidence>
<evidence type="ECO:0000259" key="1">
    <source>
        <dbReference type="Pfam" id="PF01206"/>
    </source>
</evidence>
<keyword evidence="3" id="KW-1185">Reference proteome</keyword>
<dbReference type="Pfam" id="PF01206">
    <property type="entry name" value="TusA"/>
    <property type="match status" value="1"/>
</dbReference>
<dbReference type="Proteomes" id="UP001222275">
    <property type="component" value="Chromosome"/>
</dbReference>
<gene>
    <name evidence="2" type="ORF">NR989_08265</name>
</gene>
<dbReference type="InterPro" id="IPR036868">
    <property type="entry name" value="TusA-like_sf"/>
</dbReference>
<dbReference type="SUPFAM" id="SSF64307">
    <property type="entry name" value="SirA-like"/>
    <property type="match status" value="1"/>
</dbReference>
<protein>
    <submittedName>
        <fullName evidence="2">Sulfurtransferase TusA family protein</fullName>
    </submittedName>
</protein>
<sequence length="71" mass="7921">MELNYVGLVCPMPIIKLKKYLAHNKGQIVDIDLVLSDKGGLRDIPAFCQQASLSCTLLKSDPEIRFKIKSC</sequence>
<proteinExistence type="predicted"/>
<accession>A0ABY8C7R5</accession>
<dbReference type="Gene3D" id="3.30.110.40">
    <property type="entry name" value="TusA-like domain"/>
    <property type="match status" value="1"/>
</dbReference>
<dbReference type="CDD" id="cd00291">
    <property type="entry name" value="SirA_YedF_YeeD"/>
    <property type="match status" value="1"/>
</dbReference>
<dbReference type="InterPro" id="IPR001455">
    <property type="entry name" value="TusA-like"/>
</dbReference>
<organism evidence="2 3">
    <name type="scientific">Thiomicrorhabdus lithotrophica</name>
    <dbReference type="NCBI Taxonomy" id="2949997"/>
    <lineage>
        <taxon>Bacteria</taxon>
        <taxon>Pseudomonadati</taxon>
        <taxon>Pseudomonadota</taxon>
        <taxon>Gammaproteobacteria</taxon>
        <taxon>Thiotrichales</taxon>
        <taxon>Piscirickettsiaceae</taxon>
        <taxon>Thiomicrorhabdus</taxon>
    </lineage>
</organism>
<name>A0ABY8C7R5_9GAMM</name>